<evidence type="ECO:0000313" key="2">
    <source>
        <dbReference type="EMBL" id="THG28728.1"/>
    </source>
</evidence>
<evidence type="ECO:0000313" key="3">
    <source>
        <dbReference type="Proteomes" id="UP000309133"/>
    </source>
</evidence>
<proteinExistence type="predicted"/>
<dbReference type="OrthoDB" id="5168853at2"/>
<dbReference type="Gene3D" id="3.40.50.1820">
    <property type="entry name" value="alpha/beta hydrolase"/>
    <property type="match status" value="1"/>
</dbReference>
<dbReference type="Proteomes" id="UP000309133">
    <property type="component" value="Unassembled WGS sequence"/>
</dbReference>
<sequence length="295" mass="31747">MTDRAGGVGEQELDEPAPDRWISVGGRRVRYAVGGDGPPMLLLHGIARSLEDWVEARVELEPRFTVYSLDLPGFGGSDRLGGPSDLTAFGRSVLDFLDAVGVRDPVRIVGNSLGGAVALQAVGLAPARFSALILVDSAGFGSEVAAELRALALPGINRLLLRPSRRAAELQVRGIFHDPALVTPSRVDLAYSLASRAGSAEVLLEIGRSLGNLRGVRPEWRRQLLDQLGELDIPVLLIWGENDRVLPARHLDAARQVFPAARTHLFPATGHMPQIERPAEFGEVVIGFLDEVDAD</sequence>
<keyword evidence="3" id="KW-1185">Reference proteome</keyword>
<accession>A0A4S4FFG4</accession>
<feature type="domain" description="AB hydrolase-1" evidence="1">
    <location>
        <begin position="38"/>
        <end position="278"/>
    </location>
</feature>
<dbReference type="EMBL" id="SSSM01000006">
    <property type="protein sequence ID" value="THG28728.1"/>
    <property type="molecule type" value="Genomic_DNA"/>
</dbReference>
<dbReference type="PANTHER" id="PTHR46438">
    <property type="entry name" value="ALPHA/BETA-HYDROLASES SUPERFAMILY PROTEIN"/>
    <property type="match status" value="1"/>
</dbReference>
<dbReference type="AlphaFoldDB" id="A0A4S4FFG4"/>
<dbReference type="RefSeq" id="WP_136429189.1">
    <property type="nucleotide sequence ID" value="NZ_SSSM01000006.1"/>
</dbReference>
<dbReference type="InterPro" id="IPR000073">
    <property type="entry name" value="AB_hydrolase_1"/>
</dbReference>
<comment type="caution">
    <text evidence="2">The sequence shown here is derived from an EMBL/GenBank/DDBJ whole genome shotgun (WGS) entry which is preliminary data.</text>
</comment>
<keyword evidence="2" id="KW-0378">Hydrolase</keyword>
<name>A0A4S4FFG4_9MICO</name>
<dbReference type="SUPFAM" id="SSF53474">
    <property type="entry name" value="alpha/beta-Hydrolases"/>
    <property type="match status" value="1"/>
</dbReference>
<gene>
    <name evidence="2" type="ORF">E6C64_18285</name>
</gene>
<evidence type="ECO:0000259" key="1">
    <source>
        <dbReference type="Pfam" id="PF00561"/>
    </source>
</evidence>
<reference evidence="2 3" key="1">
    <citation type="submission" date="2019-04" db="EMBL/GenBank/DDBJ databases">
        <authorList>
            <person name="Jiang L."/>
        </authorList>
    </citation>
    <scope>NUCLEOTIDE SEQUENCE [LARGE SCALE GENOMIC DNA]</scope>
    <source>
        <strain evidence="2 3">YIM 131853</strain>
    </source>
</reference>
<dbReference type="Pfam" id="PF00561">
    <property type="entry name" value="Abhydrolase_1"/>
    <property type="match status" value="1"/>
</dbReference>
<dbReference type="PRINTS" id="PR00111">
    <property type="entry name" value="ABHYDROLASE"/>
</dbReference>
<protein>
    <submittedName>
        <fullName evidence="2">Alpha/beta fold hydrolase</fullName>
    </submittedName>
</protein>
<organism evidence="2 3">
    <name type="scientific">Naasia lichenicola</name>
    <dbReference type="NCBI Taxonomy" id="2565933"/>
    <lineage>
        <taxon>Bacteria</taxon>
        <taxon>Bacillati</taxon>
        <taxon>Actinomycetota</taxon>
        <taxon>Actinomycetes</taxon>
        <taxon>Micrococcales</taxon>
        <taxon>Microbacteriaceae</taxon>
        <taxon>Naasia</taxon>
    </lineage>
</organism>
<dbReference type="InterPro" id="IPR029058">
    <property type="entry name" value="AB_hydrolase_fold"/>
</dbReference>
<dbReference type="GO" id="GO:0016787">
    <property type="term" value="F:hydrolase activity"/>
    <property type="evidence" value="ECO:0007669"/>
    <property type="project" value="UniProtKB-KW"/>
</dbReference>